<dbReference type="AlphaFoldDB" id="A0A4U1I326"/>
<gene>
    <name evidence="1" type="ORF">FAZ69_15175</name>
</gene>
<keyword evidence="2" id="KW-1185">Reference proteome</keyword>
<sequence>MKAMKENDVFSLSKPVEATVIGEHDVVVLPVGTVVSVVLVFGDPSAPVAYEVETFLEDSGRYALATVEAIDIQ</sequence>
<accession>A0A4U1I326</accession>
<reference evidence="1 2" key="1">
    <citation type="submission" date="2019-04" db="EMBL/GenBank/DDBJ databases">
        <title>Trinickia sp. 7GSK02, isolated from subtropical forest soil.</title>
        <authorList>
            <person name="Gao Z.-H."/>
            <person name="Qiu L.-H."/>
        </authorList>
    </citation>
    <scope>NUCLEOTIDE SEQUENCE [LARGE SCALE GENOMIC DNA]</scope>
    <source>
        <strain evidence="1 2">7GSK02</strain>
    </source>
</reference>
<dbReference type="EMBL" id="SWJE01000008">
    <property type="protein sequence ID" value="TKC87641.1"/>
    <property type="molecule type" value="Genomic_DNA"/>
</dbReference>
<organism evidence="1 2">
    <name type="scientific">Trinickia terrae</name>
    <dbReference type="NCBI Taxonomy" id="2571161"/>
    <lineage>
        <taxon>Bacteria</taxon>
        <taxon>Pseudomonadati</taxon>
        <taxon>Pseudomonadota</taxon>
        <taxon>Betaproteobacteria</taxon>
        <taxon>Burkholderiales</taxon>
        <taxon>Burkholderiaceae</taxon>
        <taxon>Trinickia</taxon>
    </lineage>
</organism>
<dbReference type="Proteomes" id="UP000305539">
    <property type="component" value="Unassembled WGS sequence"/>
</dbReference>
<comment type="caution">
    <text evidence="1">The sequence shown here is derived from an EMBL/GenBank/DDBJ whole genome shotgun (WGS) entry which is preliminary data.</text>
</comment>
<protein>
    <recommendedName>
        <fullName evidence="3">DUF4926 domain-containing protein</fullName>
    </recommendedName>
</protein>
<dbReference type="OrthoDB" id="9035317at2"/>
<proteinExistence type="predicted"/>
<name>A0A4U1I326_9BURK</name>
<evidence type="ECO:0000313" key="1">
    <source>
        <dbReference type="EMBL" id="TKC87641.1"/>
    </source>
</evidence>
<evidence type="ECO:0008006" key="3">
    <source>
        <dbReference type="Google" id="ProtNLM"/>
    </source>
</evidence>
<evidence type="ECO:0000313" key="2">
    <source>
        <dbReference type="Proteomes" id="UP000305539"/>
    </source>
</evidence>